<feature type="compositionally biased region" description="Basic and acidic residues" evidence="1">
    <location>
        <begin position="74"/>
        <end position="84"/>
    </location>
</feature>
<organism evidence="3 4">
    <name type="scientific">Periplaneta americana</name>
    <name type="common">American cockroach</name>
    <name type="synonym">Blatta americana</name>
    <dbReference type="NCBI Taxonomy" id="6978"/>
    <lineage>
        <taxon>Eukaryota</taxon>
        <taxon>Metazoa</taxon>
        <taxon>Ecdysozoa</taxon>
        <taxon>Arthropoda</taxon>
        <taxon>Hexapoda</taxon>
        <taxon>Insecta</taxon>
        <taxon>Pterygota</taxon>
        <taxon>Neoptera</taxon>
        <taxon>Polyneoptera</taxon>
        <taxon>Dictyoptera</taxon>
        <taxon>Blattodea</taxon>
        <taxon>Blattoidea</taxon>
        <taxon>Blattidae</taxon>
        <taxon>Blattinae</taxon>
        <taxon>Periplaneta</taxon>
    </lineage>
</organism>
<dbReference type="Gene3D" id="3.30.420.10">
    <property type="entry name" value="Ribonuclease H-like superfamily/Ribonuclease H"/>
    <property type="match status" value="1"/>
</dbReference>
<evidence type="ECO:0000313" key="3">
    <source>
        <dbReference type="EMBL" id="KAJ4428260.1"/>
    </source>
</evidence>
<dbReference type="InterPro" id="IPR036397">
    <property type="entry name" value="RNaseH_sf"/>
</dbReference>
<feature type="region of interest" description="Disordered" evidence="1">
    <location>
        <begin position="52"/>
        <end position="85"/>
    </location>
</feature>
<dbReference type="Proteomes" id="UP001148838">
    <property type="component" value="Unassembled WGS sequence"/>
</dbReference>
<dbReference type="Pfam" id="PF13358">
    <property type="entry name" value="DDE_3"/>
    <property type="match status" value="1"/>
</dbReference>
<proteinExistence type="predicted"/>
<comment type="caution">
    <text evidence="3">The sequence shown here is derived from an EMBL/GenBank/DDBJ whole genome shotgun (WGS) entry which is preliminary data.</text>
</comment>
<protein>
    <recommendedName>
        <fullName evidence="2">Tc1-like transposase DDE domain-containing protein</fullName>
    </recommendedName>
</protein>
<evidence type="ECO:0000256" key="1">
    <source>
        <dbReference type="SAM" id="MobiDB-lite"/>
    </source>
</evidence>
<evidence type="ECO:0000259" key="2">
    <source>
        <dbReference type="Pfam" id="PF13358"/>
    </source>
</evidence>
<name>A0ABQ8S2W8_PERAM</name>
<feature type="compositionally biased region" description="Basic residues" evidence="1">
    <location>
        <begin position="52"/>
        <end position="62"/>
    </location>
</feature>
<dbReference type="EMBL" id="JAJSOF020000037">
    <property type="protein sequence ID" value="KAJ4428260.1"/>
    <property type="molecule type" value="Genomic_DNA"/>
</dbReference>
<dbReference type="InterPro" id="IPR038717">
    <property type="entry name" value="Tc1-like_DDE_dom"/>
</dbReference>
<accession>A0ABQ8S2W8</accession>
<evidence type="ECO:0000313" key="4">
    <source>
        <dbReference type="Proteomes" id="UP001148838"/>
    </source>
</evidence>
<feature type="domain" description="Tc1-like transposase DDE" evidence="2">
    <location>
        <begin position="3"/>
        <end position="53"/>
    </location>
</feature>
<reference evidence="3 4" key="1">
    <citation type="journal article" date="2022" name="Allergy">
        <title>Genome assembly and annotation of Periplaneta americana reveal a comprehensive cockroach allergen profile.</title>
        <authorList>
            <person name="Wang L."/>
            <person name="Xiong Q."/>
            <person name="Saelim N."/>
            <person name="Wang L."/>
            <person name="Nong W."/>
            <person name="Wan A.T."/>
            <person name="Shi M."/>
            <person name="Liu X."/>
            <person name="Cao Q."/>
            <person name="Hui J.H.L."/>
            <person name="Sookrung N."/>
            <person name="Leung T.F."/>
            <person name="Tungtrongchitr A."/>
            <person name="Tsui S.K.W."/>
        </authorList>
    </citation>
    <scope>NUCLEOTIDE SEQUENCE [LARGE SCALE GENOMIC DNA]</scope>
    <source>
        <strain evidence="3">PWHHKU_190912</strain>
    </source>
</reference>
<sequence length="173" mass="20065">MYDNARPHIAHAVGDYLQEVGIHVLPWPARSPDMNPIENVWGMLGRRVKNRRRDQNRYKKRRKEDGQEDGQDGQEDRRQEDRRQRGMSRLHLYQEIFYFLLHSMAKLQGRHEPTADCVMQEFCLMIATTLTTGLCNVIAPIQRNSINTTDAVLAVSILYLTSEDSIDREGVVL</sequence>
<gene>
    <name evidence="3" type="ORF">ANN_24277</name>
</gene>
<keyword evidence="4" id="KW-1185">Reference proteome</keyword>